<reference evidence="9 10" key="1">
    <citation type="submission" date="2017-04" db="EMBL/GenBank/DDBJ databases">
        <authorList>
            <person name="Veseli I.A."/>
            <person name="Tang C."/>
            <person name="Pombert J.-F."/>
        </authorList>
    </citation>
    <scope>NUCLEOTIDE SEQUENCE [LARGE SCALE GENOMIC DNA]</scope>
    <source>
        <strain evidence="9 10">ATCC 700373</strain>
    </source>
</reference>
<dbReference type="Proteomes" id="UP000242864">
    <property type="component" value="Chromosome"/>
</dbReference>
<sequence length="209" mass="24549">MHNTSDFSNNPSQPHVSSYQHTTMNQTEQRATQTLTRHQYELDAFFYAGFGRRFFSYLIDLFILWGITQIILNPIYALTGINEWKLWIEAFSVGHVVDAVLYFAYFVLMTRYFQQTVGKMILGIKVYTHTIQKLNWSDVLYREWIGRIISNVIFGLPYLAVIFTPKHIGVHDYFANTVVVKMKYLPYIKENEGVSREYKPTTRYNSGEL</sequence>
<dbReference type="Pfam" id="PF06271">
    <property type="entry name" value="RDD"/>
    <property type="match status" value="1"/>
</dbReference>
<evidence type="ECO:0000256" key="2">
    <source>
        <dbReference type="ARBA" id="ARBA00022475"/>
    </source>
</evidence>
<proteinExistence type="predicted"/>
<keyword evidence="2" id="KW-1003">Cell membrane</keyword>
<evidence type="ECO:0000256" key="4">
    <source>
        <dbReference type="ARBA" id="ARBA00022989"/>
    </source>
</evidence>
<evidence type="ECO:0000256" key="5">
    <source>
        <dbReference type="ARBA" id="ARBA00023136"/>
    </source>
</evidence>
<name>A0AAC9RVQ2_9STAP</name>
<keyword evidence="5 7" id="KW-0472">Membrane</keyword>
<keyword evidence="3 7" id="KW-0812">Transmembrane</keyword>
<dbReference type="GO" id="GO:0005886">
    <property type="term" value="C:plasma membrane"/>
    <property type="evidence" value="ECO:0007669"/>
    <property type="project" value="UniProtKB-SubCell"/>
</dbReference>
<dbReference type="PANTHER" id="PTHR36115">
    <property type="entry name" value="PROLINE-RICH ANTIGEN HOMOLOG-RELATED"/>
    <property type="match status" value="1"/>
</dbReference>
<dbReference type="KEGG" id="slz:B5P37_00850"/>
<evidence type="ECO:0000256" key="6">
    <source>
        <dbReference type="SAM" id="MobiDB-lite"/>
    </source>
</evidence>
<keyword evidence="10" id="KW-1185">Reference proteome</keyword>
<feature type="transmembrane region" description="Helical" evidence="7">
    <location>
        <begin position="144"/>
        <end position="163"/>
    </location>
</feature>
<feature type="transmembrane region" description="Helical" evidence="7">
    <location>
        <begin position="54"/>
        <end position="79"/>
    </location>
</feature>
<comment type="subcellular location">
    <subcellularLocation>
        <location evidence="1">Cell membrane</location>
        <topology evidence="1">Multi-pass membrane protein</topology>
    </subcellularLocation>
</comment>
<evidence type="ECO:0000256" key="7">
    <source>
        <dbReference type="SAM" id="Phobius"/>
    </source>
</evidence>
<protein>
    <submittedName>
        <fullName evidence="9">RDD family protein</fullName>
    </submittedName>
</protein>
<dbReference type="PANTHER" id="PTHR36115:SF9">
    <property type="entry name" value="LMO1584 PROTEIN"/>
    <property type="match status" value="1"/>
</dbReference>
<evidence type="ECO:0000256" key="3">
    <source>
        <dbReference type="ARBA" id="ARBA00022692"/>
    </source>
</evidence>
<dbReference type="EMBL" id="CP020773">
    <property type="protein sequence ID" value="ARJ51950.1"/>
    <property type="molecule type" value="Genomic_DNA"/>
</dbReference>
<feature type="domain" description="RDD" evidence="8">
    <location>
        <begin position="47"/>
        <end position="176"/>
    </location>
</feature>
<accession>A0AAC9RVQ2</accession>
<organism evidence="9 10">
    <name type="scientific">Staphylococcus lutrae</name>
    <dbReference type="NCBI Taxonomy" id="155085"/>
    <lineage>
        <taxon>Bacteria</taxon>
        <taxon>Bacillati</taxon>
        <taxon>Bacillota</taxon>
        <taxon>Bacilli</taxon>
        <taxon>Bacillales</taxon>
        <taxon>Staphylococcaceae</taxon>
        <taxon>Staphylococcus</taxon>
    </lineage>
</organism>
<evidence type="ECO:0000259" key="8">
    <source>
        <dbReference type="Pfam" id="PF06271"/>
    </source>
</evidence>
<dbReference type="InterPro" id="IPR051791">
    <property type="entry name" value="Pra-immunoreactive"/>
</dbReference>
<feature type="region of interest" description="Disordered" evidence="6">
    <location>
        <begin position="1"/>
        <end position="23"/>
    </location>
</feature>
<keyword evidence="4 7" id="KW-1133">Transmembrane helix</keyword>
<dbReference type="AlphaFoldDB" id="A0AAC9RVQ2"/>
<feature type="transmembrane region" description="Helical" evidence="7">
    <location>
        <begin position="86"/>
        <end position="108"/>
    </location>
</feature>
<evidence type="ECO:0000313" key="10">
    <source>
        <dbReference type="Proteomes" id="UP000242864"/>
    </source>
</evidence>
<gene>
    <name evidence="9" type="ORF">B5P37_00850</name>
</gene>
<evidence type="ECO:0000313" key="9">
    <source>
        <dbReference type="EMBL" id="ARJ51950.1"/>
    </source>
</evidence>
<evidence type="ECO:0000256" key="1">
    <source>
        <dbReference type="ARBA" id="ARBA00004651"/>
    </source>
</evidence>
<dbReference type="InterPro" id="IPR010432">
    <property type="entry name" value="RDD"/>
</dbReference>